<dbReference type="RefSeq" id="WP_014269269.1">
    <property type="nucleotide sequence ID" value="NC_016633.1"/>
</dbReference>
<dbReference type="SUPFAM" id="SSF53850">
    <property type="entry name" value="Periplasmic binding protein-like II"/>
    <property type="match status" value="1"/>
</dbReference>
<dbReference type="Proteomes" id="UP000005632">
    <property type="component" value="Chromosome"/>
</dbReference>
<dbReference type="Gene3D" id="3.40.190.10">
    <property type="entry name" value="Periplasmic binding protein-like II"/>
    <property type="match status" value="1"/>
</dbReference>
<proteinExistence type="inferred from homology"/>
<comment type="subcellular location">
    <subcellularLocation>
        <location evidence="1">Periplasm</location>
    </subcellularLocation>
</comment>
<accession>G8QXB9</accession>
<evidence type="ECO:0000256" key="3">
    <source>
        <dbReference type="SAM" id="SignalP"/>
    </source>
</evidence>
<keyword evidence="4" id="KW-0762">Sugar transport</keyword>
<dbReference type="EMBL" id="CP003155">
    <property type="protein sequence ID" value="AEV28420.1"/>
    <property type="molecule type" value="Genomic_DNA"/>
</dbReference>
<dbReference type="HOGENOM" id="CLU_031285_2_2_12"/>
<feature type="chain" id="PRO_5003514365" evidence="3">
    <location>
        <begin position="23"/>
        <end position="423"/>
    </location>
</feature>
<organism evidence="4 5">
    <name type="scientific">Sphaerochaeta pleomorpha (strain ATCC BAA-1885 / DSM 22778 / Grapes)</name>
    <dbReference type="NCBI Taxonomy" id="158190"/>
    <lineage>
        <taxon>Bacteria</taxon>
        <taxon>Pseudomonadati</taxon>
        <taxon>Spirochaetota</taxon>
        <taxon>Spirochaetia</taxon>
        <taxon>Spirochaetales</taxon>
        <taxon>Sphaerochaetaceae</taxon>
        <taxon>Sphaerochaeta</taxon>
    </lineage>
</organism>
<keyword evidence="3" id="KW-0732">Signal</keyword>
<dbReference type="InterPro" id="IPR050490">
    <property type="entry name" value="Bact_solute-bd_prot1"/>
</dbReference>
<protein>
    <submittedName>
        <fullName evidence="4">ABC-type sugar transport system, periplasmic component</fullName>
    </submittedName>
</protein>
<evidence type="ECO:0000256" key="2">
    <source>
        <dbReference type="ARBA" id="ARBA00008520"/>
    </source>
</evidence>
<dbReference type="GO" id="GO:0042597">
    <property type="term" value="C:periplasmic space"/>
    <property type="evidence" value="ECO:0007669"/>
    <property type="project" value="UniProtKB-SubCell"/>
</dbReference>
<evidence type="ECO:0000313" key="5">
    <source>
        <dbReference type="Proteomes" id="UP000005632"/>
    </source>
</evidence>
<dbReference type="Pfam" id="PF01547">
    <property type="entry name" value="SBP_bac_1"/>
    <property type="match status" value="1"/>
</dbReference>
<sequence length="423" mass="46531">MRKGIICLLIAFAVAFSLTAQGNRESAPITQNPGTMSGVLNVWSSGEELGRFVENFNKDYPNIEVKITVVPNSDFVAKLTPALAGGQGPDIFTGESDYVKYFVNAGVWEDLRKAPYNVDQYTDDMWQYVRSVGTDASGSVRALSWQASPGSLIYRRDLAQKVFGVSEPEDVAKLLDSNQAMLKAAAAFKTQGIKMFASWEDIMNMQFSNRKAPWVQDGKLIIDPSMLEFMDMAKTITNNGYDLGVSPWAPEWMAAVEGNDCFCYVLPTWGYQFVVKPSASNTIGKWGLSQGAVPYVKGGTWLGINKDSKQKDLAWAFLRYVTLDSEAQIAYAKQYGEYVSLKSADTALAAGLGEEVLAGQNLFAFYNDQMAKIPSDLMTAYDGQLNNAFLSTVRSYATGMLTKDAAVNQFKEDAKTAYPELSL</sequence>
<dbReference type="OrthoDB" id="55273at2"/>
<gene>
    <name evidence="4" type="ordered locus">SpiGrapes_0569</name>
</gene>
<dbReference type="KEGG" id="sgp:SpiGrapes_0569"/>
<dbReference type="InterPro" id="IPR006059">
    <property type="entry name" value="SBP"/>
</dbReference>
<evidence type="ECO:0000313" key="4">
    <source>
        <dbReference type="EMBL" id="AEV28420.1"/>
    </source>
</evidence>
<keyword evidence="5" id="KW-1185">Reference proteome</keyword>
<name>G8QXB9_SPHPG</name>
<dbReference type="AlphaFoldDB" id="G8QXB9"/>
<evidence type="ECO:0000256" key="1">
    <source>
        <dbReference type="ARBA" id="ARBA00004418"/>
    </source>
</evidence>
<reference evidence="4 5" key="1">
    <citation type="submission" date="2011-11" db="EMBL/GenBank/DDBJ databases">
        <title>Complete sequence of Spirochaeta sp. grapes.</title>
        <authorList>
            <consortium name="US DOE Joint Genome Institute"/>
            <person name="Lucas S."/>
            <person name="Han J."/>
            <person name="Lapidus A."/>
            <person name="Cheng J.-F."/>
            <person name="Goodwin L."/>
            <person name="Pitluck S."/>
            <person name="Peters L."/>
            <person name="Ovchinnikova G."/>
            <person name="Munk A.C."/>
            <person name="Detter J.C."/>
            <person name="Han C."/>
            <person name="Tapia R."/>
            <person name="Land M."/>
            <person name="Hauser L."/>
            <person name="Kyrpides N."/>
            <person name="Ivanova N."/>
            <person name="Pagani I."/>
            <person name="Ritalahtilisa K."/>
            <person name="Loeffler F."/>
            <person name="Woyke T."/>
        </authorList>
    </citation>
    <scope>NUCLEOTIDE SEQUENCE [LARGE SCALE GENOMIC DNA]</scope>
    <source>
        <strain evidence="5">ATCC BAA-1885 / DSM 22778 / Grapes</strain>
    </source>
</reference>
<comment type="similarity">
    <text evidence="2">Belongs to the bacterial solute-binding protein 1 family.</text>
</comment>
<feature type="signal peptide" evidence="3">
    <location>
        <begin position="1"/>
        <end position="22"/>
    </location>
</feature>
<dbReference type="eggNOG" id="COG1653">
    <property type="taxonomic scope" value="Bacteria"/>
</dbReference>
<keyword evidence="4" id="KW-0813">Transport</keyword>
<dbReference type="STRING" id="158190.SpiGrapes_0569"/>
<dbReference type="PANTHER" id="PTHR43649">
    <property type="entry name" value="ARABINOSE-BINDING PROTEIN-RELATED"/>
    <property type="match status" value="1"/>
</dbReference>
<dbReference type="PANTHER" id="PTHR43649:SF12">
    <property type="entry name" value="DIACETYLCHITOBIOSE BINDING PROTEIN DASA"/>
    <property type="match status" value="1"/>
</dbReference>